<organism evidence="1 2">
    <name type="scientific">Solanum commersonii</name>
    <name type="common">Commerson's wild potato</name>
    <name type="synonym">Commerson's nightshade</name>
    <dbReference type="NCBI Taxonomy" id="4109"/>
    <lineage>
        <taxon>Eukaryota</taxon>
        <taxon>Viridiplantae</taxon>
        <taxon>Streptophyta</taxon>
        <taxon>Embryophyta</taxon>
        <taxon>Tracheophyta</taxon>
        <taxon>Spermatophyta</taxon>
        <taxon>Magnoliopsida</taxon>
        <taxon>eudicotyledons</taxon>
        <taxon>Gunneridae</taxon>
        <taxon>Pentapetalae</taxon>
        <taxon>asterids</taxon>
        <taxon>lamiids</taxon>
        <taxon>Solanales</taxon>
        <taxon>Solanaceae</taxon>
        <taxon>Solanoideae</taxon>
        <taxon>Solaneae</taxon>
        <taxon>Solanum</taxon>
    </lineage>
</organism>
<evidence type="ECO:0000313" key="1">
    <source>
        <dbReference type="EMBL" id="KAG5604644.1"/>
    </source>
</evidence>
<keyword evidence="2" id="KW-1185">Reference proteome</keyword>
<name>A0A9J5YZY4_SOLCO</name>
<sequence>MSKVDIHITNCYLGEVYQRSINAVGVDLEQTATMTGIPRGPQELQGVFRRPEKGGNHGTTNYLGDPCLRFPEDQARKV</sequence>
<reference evidence="1 2" key="1">
    <citation type="submission" date="2020-09" db="EMBL/GenBank/DDBJ databases">
        <title>De no assembly of potato wild relative species, Solanum commersonii.</title>
        <authorList>
            <person name="Cho K."/>
        </authorList>
    </citation>
    <scope>NUCLEOTIDE SEQUENCE [LARGE SCALE GENOMIC DNA]</scope>
    <source>
        <strain evidence="1">LZ3.2</strain>
        <tissue evidence="1">Leaf</tissue>
    </source>
</reference>
<comment type="caution">
    <text evidence="1">The sequence shown here is derived from an EMBL/GenBank/DDBJ whole genome shotgun (WGS) entry which is preliminary data.</text>
</comment>
<dbReference type="Proteomes" id="UP000824120">
    <property type="component" value="Chromosome 5"/>
</dbReference>
<dbReference type="EMBL" id="JACXVP010000005">
    <property type="protein sequence ID" value="KAG5604644.1"/>
    <property type="molecule type" value="Genomic_DNA"/>
</dbReference>
<evidence type="ECO:0000313" key="2">
    <source>
        <dbReference type="Proteomes" id="UP000824120"/>
    </source>
</evidence>
<accession>A0A9J5YZY4</accession>
<protein>
    <submittedName>
        <fullName evidence="1">Uncharacterized protein</fullName>
    </submittedName>
</protein>
<proteinExistence type="predicted"/>
<gene>
    <name evidence="1" type="ORF">H5410_026136</name>
</gene>
<dbReference type="AlphaFoldDB" id="A0A9J5YZY4"/>